<reference evidence="11" key="1">
    <citation type="journal article" date="2019" name="Int. J. Syst. Evol. Microbiol.">
        <title>The Global Catalogue of Microorganisms (GCM) 10K type strain sequencing project: providing services to taxonomists for standard genome sequencing and annotation.</title>
        <authorList>
            <consortium name="The Broad Institute Genomics Platform"/>
            <consortium name="The Broad Institute Genome Sequencing Center for Infectious Disease"/>
            <person name="Wu L."/>
            <person name="Ma J."/>
        </authorList>
    </citation>
    <scope>NUCLEOTIDE SEQUENCE [LARGE SCALE GENOMIC DNA]</scope>
    <source>
        <strain evidence="11">CGMCC 1.12702</strain>
    </source>
</reference>
<dbReference type="Proteomes" id="UP001597400">
    <property type="component" value="Unassembled WGS sequence"/>
</dbReference>
<evidence type="ECO:0000313" key="11">
    <source>
        <dbReference type="Proteomes" id="UP001597400"/>
    </source>
</evidence>
<dbReference type="Gene3D" id="3.20.20.20">
    <property type="entry name" value="Dihydropteroate synthase-like"/>
    <property type="match status" value="1"/>
</dbReference>
<dbReference type="EC" id="2.5.1.15" evidence="4"/>
<evidence type="ECO:0000256" key="6">
    <source>
        <dbReference type="ARBA" id="ARBA00022723"/>
    </source>
</evidence>
<dbReference type="PROSITE" id="PS00792">
    <property type="entry name" value="DHPS_1"/>
    <property type="match status" value="1"/>
</dbReference>
<evidence type="ECO:0000313" key="10">
    <source>
        <dbReference type="EMBL" id="MFD1950988.1"/>
    </source>
</evidence>
<name>A0ABW4TY18_9SPHN</name>
<dbReference type="PROSITE" id="PS50972">
    <property type="entry name" value="PTERIN_BINDING"/>
    <property type="match status" value="1"/>
</dbReference>
<evidence type="ECO:0000256" key="2">
    <source>
        <dbReference type="ARBA" id="ARBA00001946"/>
    </source>
</evidence>
<dbReference type="Pfam" id="PF00809">
    <property type="entry name" value="Pterin_bind"/>
    <property type="match status" value="1"/>
</dbReference>
<dbReference type="PROSITE" id="PS00793">
    <property type="entry name" value="DHPS_2"/>
    <property type="match status" value="1"/>
</dbReference>
<keyword evidence="6" id="KW-0479">Metal-binding</keyword>
<accession>A0ABW4TY18</accession>
<dbReference type="InterPro" id="IPR011005">
    <property type="entry name" value="Dihydropteroate_synth-like_sf"/>
</dbReference>
<feature type="domain" description="Pterin-binding" evidence="9">
    <location>
        <begin position="98"/>
        <end position="352"/>
    </location>
</feature>
<gene>
    <name evidence="10" type="primary">folP</name>
    <name evidence="10" type="ORF">ACFSGX_09450</name>
</gene>
<dbReference type="NCBIfam" id="TIGR01496">
    <property type="entry name" value="DHPS"/>
    <property type="match status" value="1"/>
</dbReference>
<dbReference type="PANTHER" id="PTHR20941">
    <property type="entry name" value="FOLATE SYNTHESIS PROTEINS"/>
    <property type="match status" value="1"/>
</dbReference>
<dbReference type="EMBL" id="JBHUGS010000002">
    <property type="protein sequence ID" value="MFD1950988.1"/>
    <property type="molecule type" value="Genomic_DNA"/>
</dbReference>
<evidence type="ECO:0000256" key="1">
    <source>
        <dbReference type="ARBA" id="ARBA00000012"/>
    </source>
</evidence>
<evidence type="ECO:0000256" key="8">
    <source>
        <dbReference type="ARBA" id="ARBA00022909"/>
    </source>
</evidence>
<comment type="caution">
    <text evidence="10">The sequence shown here is derived from an EMBL/GenBank/DDBJ whole genome shotgun (WGS) entry which is preliminary data.</text>
</comment>
<proteinExistence type="predicted"/>
<sequence length="366" mass="38262">MTTGLYLRPTGFVDAPFGHDGQVLRLAGGLLWFSAVELVRVEAGRRFSQVLVPVDRLDAALAALPDRLRAEGEAVLARLVAPRPAIVLGERTVRLDQPQVMAILNVTPDSFSDGGQHDGDAAGAADAGVAMAAQGAALIDVGGESTRPGAKVVWEGDEIARVRPVIERMTRAGVAVAIDTRKAAVMEAALAAGAGIVNDVSALLWDARSAAVVAAAGCPVVLMHHAGDPQTMQHRPRYDDVLIEVYDWLAARIAAAEAAGIARSRIIVDPGIGFGKTVAHNLALLNGLSLFHGLGCPVLLGASRKRFIGALSNEAPVDRRLGGSVAVAMTGATQGVQILRVHDVADTVQALKIWRGLRDEALTPRG</sequence>
<keyword evidence="5 10" id="KW-0808">Transferase</keyword>
<keyword evidence="11" id="KW-1185">Reference proteome</keyword>
<dbReference type="SUPFAM" id="SSF51717">
    <property type="entry name" value="Dihydropteroate synthetase-like"/>
    <property type="match status" value="1"/>
</dbReference>
<comment type="catalytic activity">
    <reaction evidence="1">
        <text>(7,8-dihydropterin-6-yl)methyl diphosphate + 4-aminobenzoate = 7,8-dihydropteroate + diphosphate</text>
        <dbReference type="Rhea" id="RHEA:19949"/>
        <dbReference type="ChEBI" id="CHEBI:17836"/>
        <dbReference type="ChEBI" id="CHEBI:17839"/>
        <dbReference type="ChEBI" id="CHEBI:33019"/>
        <dbReference type="ChEBI" id="CHEBI:72950"/>
        <dbReference type="EC" id="2.5.1.15"/>
    </reaction>
</comment>
<protein>
    <recommendedName>
        <fullName evidence="4">dihydropteroate synthase</fullName>
        <ecNumber evidence="4">2.5.1.15</ecNumber>
    </recommendedName>
</protein>
<evidence type="ECO:0000256" key="7">
    <source>
        <dbReference type="ARBA" id="ARBA00022842"/>
    </source>
</evidence>
<dbReference type="InterPro" id="IPR006390">
    <property type="entry name" value="DHP_synth_dom"/>
</dbReference>
<organism evidence="10 11">
    <name type="scientific">Sphingomonas arantia</name>
    <dbReference type="NCBI Taxonomy" id="1460676"/>
    <lineage>
        <taxon>Bacteria</taxon>
        <taxon>Pseudomonadati</taxon>
        <taxon>Pseudomonadota</taxon>
        <taxon>Alphaproteobacteria</taxon>
        <taxon>Sphingomonadales</taxon>
        <taxon>Sphingomonadaceae</taxon>
        <taxon>Sphingomonas</taxon>
    </lineage>
</organism>
<keyword evidence="7" id="KW-0460">Magnesium</keyword>
<dbReference type="InterPro" id="IPR045031">
    <property type="entry name" value="DHP_synth-like"/>
</dbReference>
<evidence type="ECO:0000256" key="3">
    <source>
        <dbReference type="ARBA" id="ARBA00004763"/>
    </source>
</evidence>
<dbReference type="GO" id="GO:0004156">
    <property type="term" value="F:dihydropteroate synthase activity"/>
    <property type="evidence" value="ECO:0007669"/>
    <property type="project" value="UniProtKB-EC"/>
</dbReference>
<comment type="pathway">
    <text evidence="3">Cofactor biosynthesis; tetrahydrofolate biosynthesis; 7,8-dihydrofolate from 2-amino-4-hydroxy-6-hydroxymethyl-7,8-dihydropteridine diphosphate and 4-aminobenzoate: step 1/2.</text>
</comment>
<evidence type="ECO:0000256" key="5">
    <source>
        <dbReference type="ARBA" id="ARBA00022679"/>
    </source>
</evidence>
<dbReference type="PANTHER" id="PTHR20941:SF1">
    <property type="entry name" value="FOLIC ACID SYNTHESIS PROTEIN FOL1"/>
    <property type="match status" value="1"/>
</dbReference>
<dbReference type="InterPro" id="IPR000489">
    <property type="entry name" value="Pterin-binding_dom"/>
</dbReference>
<comment type="cofactor">
    <cofactor evidence="2">
        <name>Mg(2+)</name>
        <dbReference type="ChEBI" id="CHEBI:18420"/>
    </cofactor>
</comment>
<dbReference type="RefSeq" id="WP_380929381.1">
    <property type="nucleotide sequence ID" value="NZ_JBHUGS010000002.1"/>
</dbReference>
<keyword evidence="8" id="KW-0289">Folate biosynthesis</keyword>
<evidence type="ECO:0000259" key="9">
    <source>
        <dbReference type="PROSITE" id="PS50972"/>
    </source>
</evidence>
<evidence type="ECO:0000256" key="4">
    <source>
        <dbReference type="ARBA" id="ARBA00012458"/>
    </source>
</evidence>